<comment type="caution">
    <text evidence="9">The sequence shown here is derived from an EMBL/GenBank/DDBJ whole genome shotgun (WGS) entry which is preliminary data.</text>
</comment>
<gene>
    <name evidence="9" type="ORF">Pfra01_000325800</name>
</gene>
<keyword evidence="6 8" id="KW-0472">Membrane</keyword>
<dbReference type="PANTHER" id="PTHR31942:SF52">
    <property type="entry name" value="MLO-LIKE PROTEIN 1"/>
    <property type="match status" value="1"/>
</dbReference>
<evidence type="ECO:0000256" key="5">
    <source>
        <dbReference type="ARBA" id="ARBA00022989"/>
    </source>
</evidence>
<evidence type="ECO:0000256" key="1">
    <source>
        <dbReference type="ARBA" id="ARBA00004141"/>
    </source>
</evidence>
<reference evidence="9" key="1">
    <citation type="submission" date="2023-04" db="EMBL/GenBank/DDBJ databases">
        <title>Phytophthora fragariaefolia NBRC 109709.</title>
        <authorList>
            <person name="Ichikawa N."/>
            <person name="Sato H."/>
            <person name="Tonouchi N."/>
        </authorList>
    </citation>
    <scope>NUCLEOTIDE SEQUENCE</scope>
    <source>
        <strain evidence="9">NBRC 109709</strain>
    </source>
</reference>
<dbReference type="OrthoDB" id="68481at2759"/>
<keyword evidence="4" id="KW-0611">Plant defense</keyword>
<comment type="subcellular location">
    <subcellularLocation>
        <location evidence="1">Membrane</location>
        <topology evidence="1">Multi-pass membrane protein</topology>
    </subcellularLocation>
</comment>
<dbReference type="GO" id="GO:0006952">
    <property type="term" value="P:defense response"/>
    <property type="evidence" value="ECO:0007669"/>
    <property type="project" value="UniProtKB-KW"/>
</dbReference>
<sequence>MADRDQPICASPSPTKSTQHNLAQFTNYLMAGKSLFKVGDDVEFWRVLLYLSCLAICLLGFERALHRLEHQLAHHDKYHHMLRKVYGELMIQGLISLVLKVLKEVTDIDGNSKTVTAFQVADLIVFFMAIALIMQALGIFLQLRNHSRRTDRAELITTQNLVDILYEQQGEASSATSRLGSCLNRWDTKELSIDEVVKYRLLRHFFLENFQLPQLFPFSKYIRRAQANQITHLIEVEPFMWVLLLLVAWGMCGLSGLPENWGIISVSGCGCVTDARPRQ</sequence>
<keyword evidence="3 8" id="KW-0812">Transmembrane</keyword>
<keyword evidence="10" id="KW-1185">Reference proteome</keyword>
<dbReference type="Proteomes" id="UP001165121">
    <property type="component" value="Unassembled WGS sequence"/>
</dbReference>
<evidence type="ECO:0000256" key="2">
    <source>
        <dbReference type="ARBA" id="ARBA00006574"/>
    </source>
</evidence>
<evidence type="ECO:0000256" key="3">
    <source>
        <dbReference type="ARBA" id="ARBA00022692"/>
    </source>
</evidence>
<evidence type="ECO:0000256" key="8">
    <source>
        <dbReference type="SAM" id="Phobius"/>
    </source>
</evidence>
<evidence type="ECO:0000313" key="10">
    <source>
        <dbReference type="Proteomes" id="UP001165121"/>
    </source>
</evidence>
<feature type="transmembrane region" description="Helical" evidence="8">
    <location>
        <begin position="123"/>
        <end position="143"/>
    </location>
</feature>
<evidence type="ECO:0000313" key="9">
    <source>
        <dbReference type="EMBL" id="GMF22344.1"/>
    </source>
</evidence>
<keyword evidence="7" id="KW-0568">Pathogenesis-related protein</keyword>
<name>A0A9W6WPZ1_9STRA</name>
<dbReference type="InterPro" id="IPR004326">
    <property type="entry name" value="Mlo"/>
</dbReference>
<evidence type="ECO:0000256" key="7">
    <source>
        <dbReference type="ARBA" id="ARBA00023265"/>
    </source>
</evidence>
<dbReference type="EMBL" id="BSXT01000248">
    <property type="protein sequence ID" value="GMF22344.1"/>
    <property type="molecule type" value="Genomic_DNA"/>
</dbReference>
<evidence type="ECO:0000256" key="6">
    <source>
        <dbReference type="ARBA" id="ARBA00023136"/>
    </source>
</evidence>
<organism evidence="9 10">
    <name type="scientific">Phytophthora fragariaefolia</name>
    <dbReference type="NCBI Taxonomy" id="1490495"/>
    <lineage>
        <taxon>Eukaryota</taxon>
        <taxon>Sar</taxon>
        <taxon>Stramenopiles</taxon>
        <taxon>Oomycota</taxon>
        <taxon>Peronosporomycetes</taxon>
        <taxon>Peronosporales</taxon>
        <taxon>Peronosporaceae</taxon>
        <taxon>Phytophthora</taxon>
    </lineage>
</organism>
<comment type="similarity">
    <text evidence="2">Belongs to the MLO family.</text>
</comment>
<proteinExistence type="inferred from homology"/>
<keyword evidence="5 8" id="KW-1133">Transmembrane helix</keyword>
<feature type="transmembrane region" description="Helical" evidence="8">
    <location>
        <begin position="239"/>
        <end position="257"/>
    </location>
</feature>
<dbReference type="AlphaFoldDB" id="A0A9W6WPZ1"/>
<dbReference type="PANTHER" id="PTHR31942">
    <property type="entry name" value="MLO-LIKE PROTEIN 1"/>
    <property type="match status" value="1"/>
</dbReference>
<protein>
    <submittedName>
        <fullName evidence="9">Unnamed protein product</fullName>
    </submittedName>
</protein>
<dbReference type="GO" id="GO:0016020">
    <property type="term" value="C:membrane"/>
    <property type="evidence" value="ECO:0007669"/>
    <property type="project" value="UniProtKB-SubCell"/>
</dbReference>
<accession>A0A9W6WPZ1</accession>
<evidence type="ECO:0000256" key="4">
    <source>
        <dbReference type="ARBA" id="ARBA00022821"/>
    </source>
</evidence>
<feature type="transmembrane region" description="Helical" evidence="8">
    <location>
        <begin position="44"/>
        <end position="65"/>
    </location>
</feature>